<dbReference type="PANTHER" id="PTHR46472:SF1">
    <property type="entry name" value="NUCLEOREDOXIN"/>
    <property type="match status" value="1"/>
</dbReference>
<dbReference type="InterPro" id="IPR036249">
    <property type="entry name" value="Thioredoxin-like_sf"/>
</dbReference>
<protein>
    <recommendedName>
        <fullName evidence="1">Thioredoxin domain-containing protein</fullName>
    </recommendedName>
</protein>
<dbReference type="SUPFAM" id="SSF52833">
    <property type="entry name" value="Thioredoxin-like"/>
    <property type="match status" value="1"/>
</dbReference>
<sequence>MALVELFGETLHGAGGAEVATSTLAGSGRYVGLYFSAHWCPPCRMFTPTLAEFYKAFTKKNEGKLEIVFVSSDQSQEDFDGYFKDMPWLSLPYVDRERKGKLGTKFSVEGIPTFIIIDSKTGAIVCSKARDEVMDDPEGDDFPWKK</sequence>
<proteinExistence type="predicted"/>
<dbReference type="KEGG" id="spu:105441936"/>
<organism evidence="2 3">
    <name type="scientific">Strongylocentrotus purpuratus</name>
    <name type="common">Purple sea urchin</name>
    <dbReference type="NCBI Taxonomy" id="7668"/>
    <lineage>
        <taxon>Eukaryota</taxon>
        <taxon>Metazoa</taxon>
        <taxon>Echinodermata</taxon>
        <taxon>Eleutherozoa</taxon>
        <taxon>Echinozoa</taxon>
        <taxon>Echinoidea</taxon>
        <taxon>Euechinoidea</taxon>
        <taxon>Echinacea</taxon>
        <taxon>Camarodonta</taxon>
        <taxon>Echinidea</taxon>
        <taxon>Strongylocentrotidae</taxon>
        <taxon>Strongylocentrotus</taxon>
    </lineage>
</organism>
<reference evidence="2" key="2">
    <citation type="submission" date="2021-01" db="UniProtKB">
        <authorList>
            <consortium name="EnsemblMetazoa"/>
        </authorList>
    </citation>
    <scope>IDENTIFICATION</scope>
</reference>
<name>A0A7M7P300_STRPU</name>
<dbReference type="Gene3D" id="3.40.30.10">
    <property type="entry name" value="Glutaredoxin"/>
    <property type="match status" value="1"/>
</dbReference>
<dbReference type="GO" id="GO:0005634">
    <property type="term" value="C:nucleus"/>
    <property type="evidence" value="ECO:0000318"/>
    <property type="project" value="GO_Central"/>
</dbReference>
<dbReference type="AlphaFoldDB" id="A0A7M7P300"/>
<dbReference type="Pfam" id="PF13905">
    <property type="entry name" value="Thioredoxin_8"/>
    <property type="match status" value="1"/>
</dbReference>
<reference evidence="3" key="1">
    <citation type="submission" date="2015-02" db="EMBL/GenBank/DDBJ databases">
        <title>Genome sequencing for Strongylocentrotus purpuratus.</title>
        <authorList>
            <person name="Murali S."/>
            <person name="Liu Y."/>
            <person name="Vee V."/>
            <person name="English A."/>
            <person name="Wang M."/>
            <person name="Skinner E."/>
            <person name="Han Y."/>
            <person name="Muzny D.M."/>
            <person name="Worley K.C."/>
            <person name="Gibbs R.A."/>
        </authorList>
    </citation>
    <scope>NUCLEOTIDE SEQUENCE</scope>
</reference>
<feature type="domain" description="Thioredoxin" evidence="1">
    <location>
        <begin position="1"/>
        <end position="146"/>
    </location>
</feature>
<dbReference type="GO" id="GO:0004791">
    <property type="term" value="F:thioredoxin-disulfide reductase (NADPH) activity"/>
    <property type="evidence" value="ECO:0000318"/>
    <property type="project" value="GO_Central"/>
</dbReference>
<dbReference type="GO" id="GO:0030178">
    <property type="term" value="P:negative regulation of Wnt signaling pathway"/>
    <property type="evidence" value="ECO:0000318"/>
    <property type="project" value="GO_Central"/>
</dbReference>
<dbReference type="InterPro" id="IPR012336">
    <property type="entry name" value="Thioredoxin-like_fold"/>
</dbReference>
<dbReference type="InParanoid" id="A0A7M7P300"/>
<dbReference type="OrthoDB" id="409136at2759"/>
<accession>A0A7M7P300</accession>
<evidence type="ECO:0000313" key="3">
    <source>
        <dbReference type="Proteomes" id="UP000007110"/>
    </source>
</evidence>
<dbReference type="EnsemblMetazoa" id="XM_030989541">
    <property type="protein sequence ID" value="XP_030845401"/>
    <property type="gene ID" value="LOC105441936"/>
</dbReference>
<dbReference type="GO" id="GO:0031397">
    <property type="term" value="P:negative regulation of protein ubiquitination"/>
    <property type="evidence" value="ECO:0000318"/>
    <property type="project" value="GO_Central"/>
</dbReference>
<evidence type="ECO:0000259" key="1">
    <source>
        <dbReference type="PROSITE" id="PS51352"/>
    </source>
</evidence>
<dbReference type="PANTHER" id="PTHR46472">
    <property type="entry name" value="NUCLEOREDOXIN"/>
    <property type="match status" value="1"/>
</dbReference>
<dbReference type="PROSITE" id="PS51352">
    <property type="entry name" value="THIOREDOXIN_2"/>
    <property type="match status" value="1"/>
</dbReference>
<dbReference type="OMA" id="AGWCSPC"/>
<dbReference type="Proteomes" id="UP000007110">
    <property type="component" value="Unassembled WGS sequence"/>
</dbReference>
<keyword evidence="3" id="KW-1185">Reference proteome</keyword>
<dbReference type="InterPro" id="IPR013766">
    <property type="entry name" value="Thioredoxin_domain"/>
</dbReference>
<evidence type="ECO:0000313" key="2">
    <source>
        <dbReference type="EnsemblMetazoa" id="XP_030845401"/>
    </source>
</evidence>
<dbReference type="GeneID" id="105441936"/>
<dbReference type="RefSeq" id="XP_030845401.1">
    <property type="nucleotide sequence ID" value="XM_030989541.1"/>
</dbReference>